<name>L7MLE3_RHIPC</name>
<dbReference type="PANTHER" id="PTHR22722:SF15">
    <property type="entry name" value="LOW-DENSITY LIPOPROTEIN RECEPTOR-RELATED"/>
    <property type="match status" value="1"/>
</dbReference>
<dbReference type="GO" id="GO:0043235">
    <property type="term" value="C:receptor complex"/>
    <property type="evidence" value="ECO:0007669"/>
    <property type="project" value="TreeGrafter"/>
</dbReference>
<organism evidence="4">
    <name type="scientific">Rhipicephalus pulchellus</name>
    <name type="common">Yellow backed tick</name>
    <name type="synonym">Dermacentor pulchellus</name>
    <dbReference type="NCBI Taxonomy" id="72859"/>
    <lineage>
        <taxon>Eukaryota</taxon>
        <taxon>Metazoa</taxon>
        <taxon>Ecdysozoa</taxon>
        <taxon>Arthropoda</taxon>
        <taxon>Chelicerata</taxon>
        <taxon>Arachnida</taxon>
        <taxon>Acari</taxon>
        <taxon>Parasitiformes</taxon>
        <taxon>Ixodida</taxon>
        <taxon>Ixodoidea</taxon>
        <taxon>Ixodidae</taxon>
        <taxon>Rhipicephalinae</taxon>
        <taxon>Rhipicephalus</taxon>
        <taxon>Rhipicephalus</taxon>
    </lineage>
</organism>
<dbReference type="AlphaFoldDB" id="L7MLE3"/>
<reference evidence="4" key="1">
    <citation type="submission" date="2012-11" db="EMBL/GenBank/DDBJ databases">
        <authorList>
            <person name="Lucero-Rivera Y.E."/>
            <person name="Tovar-Ramirez D."/>
        </authorList>
    </citation>
    <scope>NUCLEOTIDE SEQUENCE</scope>
    <source>
        <tissue evidence="4">Salivary gland</tissue>
    </source>
</reference>
<dbReference type="PROSITE" id="PS50068">
    <property type="entry name" value="LDLRA_2"/>
    <property type="match status" value="2"/>
</dbReference>
<dbReference type="PANTHER" id="PTHR22722">
    <property type="entry name" value="LOW-DENSITY LIPOPROTEIN RECEPTOR-RELATED PROTEIN 2-RELATED"/>
    <property type="match status" value="1"/>
</dbReference>
<dbReference type="GO" id="GO:0042562">
    <property type="term" value="F:hormone binding"/>
    <property type="evidence" value="ECO:0007669"/>
    <property type="project" value="TreeGrafter"/>
</dbReference>
<dbReference type="PRINTS" id="PR00261">
    <property type="entry name" value="LDLRECEPTOR"/>
</dbReference>
<dbReference type="InterPro" id="IPR036055">
    <property type="entry name" value="LDL_receptor-like_sf"/>
</dbReference>
<reference evidence="4" key="2">
    <citation type="journal article" date="2015" name="J. Proteomics">
        <title>Sexual differences in the sialomes of the zebra tick, Rhipicephalus pulchellus.</title>
        <authorList>
            <person name="Tan A.W."/>
            <person name="Francischetti I.M."/>
            <person name="Slovak M."/>
            <person name="Kini R.M."/>
            <person name="Ribeiro J.M."/>
        </authorList>
    </citation>
    <scope>NUCLEOTIDE SEQUENCE</scope>
    <source>
        <tissue evidence="4">Salivary gland</tissue>
    </source>
</reference>
<sequence length="105" mass="11932">MKNHVTIAYVLLVSTRVISSLPAAAEDCTADWRHECGNGACYSIDQWCDKKDDCGNNRDEERCSYNDTSYCDNCMFTCRDRTRCITDDWVCDGEIDCSDASDEMD</sequence>
<feature type="disulfide bond" evidence="2">
    <location>
        <begin position="48"/>
        <end position="63"/>
    </location>
</feature>
<comment type="caution">
    <text evidence="2">Lacks conserved residue(s) required for the propagation of feature annotation.</text>
</comment>
<dbReference type="GO" id="GO:0016324">
    <property type="term" value="C:apical plasma membrane"/>
    <property type="evidence" value="ECO:0007669"/>
    <property type="project" value="TreeGrafter"/>
</dbReference>
<dbReference type="Pfam" id="PF00057">
    <property type="entry name" value="Ldl_recept_a"/>
    <property type="match status" value="1"/>
</dbReference>
<dbReference type="EMBL" id="GACK01000397">
    <property type="protein sequence ID" value="JAA64637.1"/>
    <property type="molecule type" value="mRNA"/>
</dbReference>
<feature type="signal peptide" evidence="3">
    <location>
        <begin position="1"/>
        <end position="20"/>
    </location>
</feature>
<feature type="chain" id="PRO_5003981865" evidence="3">
    <location>
        <begin position="21"/>
        <end position="105"/>
    </location>
</feature>
<feature type="disulfide bond" evidence="2">
    <location>
        <begin position="36"/>
        <end position="54"/>
    </location>
</feature>
<proteinExistence type="evidence at transcript level"/>
<keyword evidence="1 2" id="KW-1015">Disulfide bond</keyword>
<dbReference type="SUPFAM" id="SSF57424">
    <property type="entry name" value="LDL receptor-like module"/>
    <property type="match status" value="2"/>
</dbReference>
<evidence type="ECO:0000256" key="2">
    <source>
        <dbReference type="PROSITE-ProRule" id="PRU00124"/>
    </source>
</evidence>
<dbReference type="GO" id="GO:0006898">
    <property type="term" value="P:receptor-mediated endocytosis"/>
    <property type="evidence" value="ECO:0007669"/>
    <property type="project" value="TreeGrafter"/>
</dbReference>
<evidence type="ECO:0000313" key="4">
    <source>
        <dbReference type="EMBL" id="JAA64637.1"/>
    </source>
</evidence>
<evidence type="ECO:0000256" key="1">
    <source>
        <dbReference type="ARBA" id="ARBA00023157"/>
    </source>
</evidence>
<evidence type="ECO:0000256" key="3">
    <source>
        <dbReference type="SAM" id="SignalP"/>
    </source>
</evidence>
<protein>
    <submittedName>
        <fullName evidence="4">Putative lipophorin receptor</fullName>
    </submittedName>
</protein>
<keyword evidence="4" id="KW-0675">Receptor</keyword>
<dbReference type="CDD" id="cd00112">
    <property type="entry name" value="LDLa"/>
    <property type="match status" value="2"/>
</dbReference>
<dbReference type="InterPro" id="IPR002172">
    <property type="entry name" value="LDrepeatLR_classA_rpt"/>
</dbReference>
<dbReference type="SMART" id="SM00192">
    <property type="entry name" value="LDLa"/>
    <property type="match status" value="2"/>
</dbReference>
<accession>L7MLE3</accession>
<dbReference type="Gene3D" id="4.10.400.10">
    <property type="entry name" value="Low-density Lipoprotein Receptor"/>
    <property type="match status" value="2"/>
</dbReference>
<dbReference type="InterPro" id="IPR051221">
    <property type="entry name" value="LDLR-related"/>
</dbReference>
<feature type="non-terminal residue" evidence="4">
    <location>
        <position position="105"/>
    </location>
</feature>
<keyword evidence="3" id="KW-0732">Signal</keyword>